<name>A0A845QZQ0_9CLOT</name>
<dbReference type="CDD" id="cd00093">
    <property type="entry name" value="HTH_XRE"/>
    <property type="match status" value="1"/>
</dbReference>
<dbReference type="EMBL" id="QXXA01000013">
    <property type="protein sequence ID" value="NBI07650.1"/>
    <property type="molecule type" value="Genomic_DNA"/>
</dbReference>
<dbReference type="InterPro" id="IPR001387">
    <property type="entry name" value="Cro/C1-type_HTH"/>
</dbReference>
<dbReference type="Proteomes" id="UP000467132">
    <property type="component" value="Unassembled WGS sequence"/>
</dbReference>
<dbReference type="Pfam" id="PF01381">
    <property type="entry name" value="HTH_3"/>
    <property type="match status" value="1"/>
</dbReference>
<evidence type="ECO:0000313" key="3">
    <source>
        <dbReference type="EMBL" id="NBI07650.1"/>
    </source>
</evidence>
<dbReference type="PANTHER" id="PTHR46558:SF11">
    <property type="entry name" value="HTH-TYPE TRANSCRIPTIONAL REGULATOR XRE"/>
    <property type="match status" value="1"/>
</dbReference>
<sequence>MSISERGFIMENMFTENLKKLRNERNLTQGELAQKIEVSRTTIASYEQGWGRPSQKSMVKLAEFFDVSIEYLKGATIPDETKEIVESKNKYFDISNHLNILISIMEDEERIIKIKEEELAENKREYIKDSLKLMQTILEKL</sequence>
<dbReference type="AlphaFoldDB" id="A0A845QZQ0"/>
<evidence type="ECO:0000259" key="2">
    <source>
        <dbReference type="PROSITE" id="PS50943"/>
    </source>
</evidence>
<organism evidence="3 4">
    <name type="scientific">Senegalia massiliensis</name>
    <dbReference type="NCBI Taxonomy" id="1720316"/>
    <lineage>
        <taxon>Bacteria</taxon>
        <taxon>Bacillati</taxon>
        <taxon>Bacillota</taxon>
        <taxon>Clostridia</taxon>
        <taxon>Eubacteriales</taxon>
        <taxon>Clostridiaceae</taxon>
        <taxon>Senegalia</taxon>
    </lineage>
</organism>
<dbReference type="SMART" id="SM00530">
    <property type="entry name" value="HTH_XRE"/>
    <property type="match status" value="1"/>
</dbReference>
<dbReference type="PANTHER" id="PTHR46558">
    <property type="entry name" value="TRACRIPTIONAL REGULATORY PROTEIN-RELATED-RELATED"/>
    <property type="match status" value="1"/>
</dbReference>
<gene>
    <name evidence="3" type="ORF">D3Z33_12380</name>
</gene>
<dbReference type="PROSITE" id="PS50943">
    <property type="entry name" value="HTH_CROC1"/>
    <property type="match status" value="1"/>
</dbReference>
<dbReference type="InterPro" id="IPR010982">
    <property type="entry name" value="Lambda_DNA-bd_dom_sf"/>
</dbReference>
<dbReference type="SUPFAM" id="SSF47413">
    <property type="entry name" value="lambda repressor-like DNA-binding domains"/>
    <property type="match status" value="1"/>
</dbReference>
<feature type="domain" description="HTH cro/C1-type" evidence="2">
    <location>
        <begin position="18"/>
        <end position="72"/>
    </location>
</feature>
<keyword evidence="4" id="KW-1185">Reference proteome</keyword>
<dbReference type="GO" id="GO:0003677">
    <property type="term" value="F:DNA binding"/>
    <property type="evidence" value="ECO:0007669"/>
    <property type="project" value="UniProtKB-KW"/>
</dbReference>
<reference evidence="3 4" key="1">
    <citation type="submission" date="2018-08" db="EMBL/GenBank/DDBJ databases">
        <title>Murine metabolic-syndrome-specific gut microbial biobank.</title>
        <authorList>
            <person name="Liu C."/>
        </authorList>
    </citation>
    <scope>NUCLEOTIDE SEQUENCE [LARGE SCALE GENOMIC DNA]</scope>
    <source>
        <strain evidence="3 4">583</strain>
    </source>
</reference>
<protein>
    <submittedName>
        <fullName evidence="3">Helix-turn-helix domain-containing protein</fullName>
    </submittedName>
</protein>
<evidence type="ECO:0000313" key="4">
    <source>
        <dbReference type="Proteomes" id="UP000467132"/>
    </source>
</evidence>
<keyword evidence="1" id="KW-0238">DNA-binding</keyword>
<evidence type="ECO:0000256" key="1">
    <source>
        <dbReference type="ARBA" id="ARBA00023125"/>
    </source>
</evidence>
<dbReference type="Gene3D" id="1.10.260.40">
    <property type="entry name" value="lambda repressor-like DNA-binding domains"/>
    <property type="match status" value="1"/>
</dbReference>
<comment type="caution">
    <text evidence="3">The sequence shown here is derived from an EMBL/GenBank/DDBJ whole genome shotgun (WGS) entry which is preliminary data.</text>
</comment>
<proteinExistence type="predicted"/>
<accession>A0A845QZQ0</accession>